<feature type="region of interest" description="Disordered" evidence="1">
    <location>
        <begin position="179"/>
        <end position="201"/>
    </location>
</feature>
<sequence>MPSVAQEAPEGDIRNDGNTFNGLSILSKKRRWEDSSRGSATSNDSNDVVTIFVHGGERVQNNTITPTSTYSLNSTVSPSQRKVLPLGSKRLCLSNTSGNTDSWPASLSTSPSKLVRESGMHHHNSPTHSITAPCHICHRKPRRKCDLDSLAYCEGCGERTCFVCLRECLGWTDNEAPEDTAATPTAEATEEQQPWSTTSHGHRRTVCSRCCVERGEDGDVVCLGCISVIGE</sequence>
<keyword evidence="3" id="KW-1185">Reference proteome</keyword>
<organism evidence="2 3">
    <name type="scientific">Sporothrix bragantina</name>
    <dbReference type="NCBI Taxonomy" id="671064"/>
    <lineage>
        <taxon>Eukaryota</taxon>
        <taxon>Fungi</taxon>
        <taxon>Dikarya</taxon>
        <taxon>Ascomycota</taxon>
        <taxon>Pezizomycotina</taxon>
        <taxon>Sordariomycetes</taxon>
        <taxon>Sordariomycetidae</taxon>
        <taxon>Ophiostomatales</taxon>
        <taxon>Ophiostomataceae</taxon>
        <taxon>Sporothrix</taxon>
    </lineage>
</organism>
<dbReference type="Proteomes" id="UP001642406">
    <property type="component" value="Unassembled WGS sequence"/>
</dbReference>
<reference evidence="2 3" key="1">
    <citation type="submission" date="2024-01" db="EMBL/GenBank/DDBJ databases">
        <authorList>
            <person name="Allen C."/>
            <person name="Tagirdzhanova G."/>
        </authorList>
    </citation>
    <scope>NUCLEOTIDE SEQUENCE [LARGE SCALE GENOMIC DNA]</scope>
</reference>
<protein>
    <submittedName>
        <fullName evidence="2">Uncharacterized protein</fullName>
    </submittedName>
</protein>
<evidence type="ECO:0000313" key="3">
    <source>
        <dbReference type="Proteomes" id="UP001642406"/>
    </source>
</evidence>
<proteinExistence type="predicted"/>
<dbReference type="EMBL" id="CAWUHC010000016">
    <property type="protein sequence ID" value="CAK7216138.1"/>
    <property type="molecule type" value="Genomic_DNA"/>
</dbReference>
<evidence type="ECO:0000313" key="2">
    <source>
        <dbReference type="EMBL" id="CAK7216138.1"/>
    </source>
</evidence>
<name>A0ABP0B962_9PEZI</name>
<gene>
    <name evidence="2" type="ORF">SBRCBS47491_002730</name>
</gene>
<comment type="caution">
    <text evidence="2">The sequence shown here is derived from an EMBL/GenBank/DDBJ whole genome shotgun (WGS) entry which is preliminary data.</text>
</comment>
<evidence type="ECO:0000256" key="1">
    <source>
        <dbReference type="SAM" id="MobiDB-lite"/>
    </source>
</evidence>
<accession>A0ABP0B962</accession>